<evidence type="ECO:0000313" key="2">
    <source>
        <dbReference type="Proteomes" id="UP001634393"/>
    </source>
</evidence>
<proteinExistence type="predicted"/>
<comment type="caution">
    <text evidence="1">The sequence shown here is derived from an EMBL/GenBank/DDBJ whole genome shotgun (WGS) entry which is preliminary data.</text>
</comment>
<accession>A0ABD3SLC4</accession>
<dbReference type="Proteomes" id="UP001634393">
    <property type="component" value="Unassembled WGS sequence"/>
</dbReference>
<evidence type="ECO:0000313" key="1">
    <source>
        <dbReference type="EMBL" id="KAL3825145.1"/>
    </source>
</evidence>
<dbReference type="EMBL" id="JBJXBP010000006">
    <property type="protein sequence ID" value="KAL3825145.1"/>
    <property type="molecule type" value="Genomic_DNA"/>
</dbReference>
<sequence length="59" mass="6552">MHFCSKVVVSTRASACGFYRIFKNSLYAVRFKGISVGSERLDMSNSSKIHEASIKCCSI</sequence>
<protein>
    <submittedName>
        <fullName evidence="1">Uncharacterized protein</fullName>
    </submittedName>
</protein>
<dbReference type="AlphaFoldDB" id="A0ABD3SLC4"/>
<organism evidence="1 2">
    <name type="scientific">Penstemon smallii</name>
    <dbReference type="NCBI Taxonomy" id="265156"/>
    <lineage>
        <taxon>Eukaryota</taxon>
        <taxon>Viridiplantae</taxon>
        <taxon>Streptophyta</taxon>
        <taxon>Embryophyta</taxon>
        <taxon>Tracheophyta</taxon>
        <taxon>Spermatophyta</taxon>
        <taxon>Magnoliopsida</taxon>
        <taxon>eudicotyledons</taxon>
        <taxon>Gunneridae</taxon>
        <taxon>Pentapetalae</taxon>
        <taxon>asterids</taxon>
        <taxon>lamiids</taxon>
        <taxon>Lamiales</taxon>
        <taxon>Plantaginaceae</taxon>
        <taxon>Cheloneae</taxon>
        <taxon>Penstemon</taxon>
    </lineage>
</organism>
<gene>
    <name evidence="1" type="ORF">ACJIZ3_021174</name>
</gene>
<keyword evidence="2" id="KW-1185">Reference proteome</keyword>
<reference evidence="1 2" key="1">
    <citation type="submission" date="2024-12" db="EMBL/GenBank/DDBJ databases">
        <title>The unique morphological basis and parallel evolutionary history of personate flowers in Penstemon.</title>
        <authorList>
            <person name="Depatie T.H."/>
            <person name="Wessinger C.A."/>
        </authorList>
    </citation>
    <scope>NUCLEOTIDE SEQUENCE [LARGE SCALE GENOMIC DNA]</scope>
    <source>
        <strain evidence="1">WTNN_2</strain>
        <tissue evidence="1">Leaf</tissue>
    </source>
</reference>
<name>A0ABD3SLC4_9LAMI</name>